<gene>
    <name evidence="5" type="ORF">Premu_2130</name>
</gene>
<proteinExistence type="inferred from homology"/>
<dbReference type="InterPro" id="IPR045747">
    <property type="entry name" value="CRISPR-assoc_prot_Cas6_N_sf"/>
</dbReference>
<reference evidence="6" key="1">
    <citation type="journal article" date="2011" name="Stand. Genomic Sci.">
        <title>Non-contiguous finished genome sequence of the opportunistic oral pathogen Prevotella multisaccharivorax type strain (PPPA20).</title>
        <authorList>
            <person name="Pati A."/>
            <person name="Gronow S."/>
            <person name="Lu M."/>
            <person name="Lapidus A."/>
            <person name="Nolan M."/>
            <person name="Lucas S."/>
            <person name="Hammon N."/>
            <person name="Deshpande S."/>
            <person name="Cheng J.F."/>
            <person name="Tapia R."/>
            <person name="Han C."/>
            <person name="Goodwin L."/>
            <person name="Pitluck S."/>
            <person name="Liolios K."/>
            <person name="Pagani I."/>
            <person name="Mavromatis K."/>
            <person name="Mikhailova N."/>
            <person name="Huntemann M."/>
            <person name="Chen A."/>
            <person name="Palaniappan K."/>
            <person name="Land M."/>
            <person name="Hauser L."/>
            <person name="Detter J.C."/>
            <person name="Brambilla E.M."/>
            <person name="Rohde M."/>
            <person name="Goker M."/>
            <person name="Woyke T."/>
            <person name="Bristow J."/>
            <person name="Eisen J.A."/>
            <person name="Markowitz V."/>
            <person name="Hugenholtz P."/>
            <person name="Kyrpides N.C."/>
            <person name="Klenk H.P."/>
            <person name="Ivanova N."/>
        </authorList>
    </citation>
    <scope>NUCLEOTIDE SEQUENCE [LARGE SCALE GENOMIC DNA]</scope>
    <source>
        <strain evidence="6">DSM 17128</strain>
    </source>
</reference>
<dbReference type="OrthoDB" id="956004at2"/>
<accession>F8N7X5</accession>
<feature type="domain" description="CRISPR associated protein Cas6 C-terminal" evidence="4">
    <location>
        <begin position="108"/>
        <end position="219"/>
    </location>
</feature>
<evidence type="ECO:0000259" key="4">
    <source>
        <dbReference type="Pfam" id="PF01881"/>
    </source>
</evidence>
<evidence type="ECO:0000256" key="3">
    <source>
        <dbReference type="ARBA" id="ARBA00023118"/>
    </source>
</evidence>
<dbReference type="InterPro" id="IPR010156">
    <property type="entry name" value="CRISPR-assoc_prot_Cas6"/>
</dbReference>
<keyword evidence="6" id="KW-1185">Reference proteome</keyword>
<evidence type="ECO:0000313" key="5">
    <source>
        <dbReference type="EMBL" id="EGN57521.1"/>
    </source>
</evidence>
<evidence type="ECO:0000256" key="1">
    <source>
        <dbReference type="ARBA" id="ARBA00005937"/>
    </source>
</evidence>
<organism evidence="5 6">
    <name type="scientific">Hallella multisaccharivorax DSM 17128</name>
    <dbReference type="NCBI Taxonomy" id="688246"/>
    <lineage>
        <taxon>Bacteria</taxon>
        <taxon>Pseudomonadati</taxon>
        <taxon>Bacteroidota</taxon>
        <taxon>Bacteroidia</taxon>
        <taxon>Bacteroidales</taxon>
        <taxon>Prevotellaceae</taxon>
        <taxon>Hallella</taxon>
    </lineage>
</organism>
<dbReference type="NCBIfam" id="TIGR01877">
    <property type="entry name" value="cas_cas6"/>
    <property type="match status" value="1"/>
</dbReference>
<keyword evidence="2" id="KW-0694">RNA-binding</keyword>
<dbReference type="GO" id="GO:0016788">
    <property type="term" value="F:hydrolase activity, acting on ester bonds"/>
    <property type="evidence" value="ECO:0007669"/>
    <property type="project" value="InterPro"/>
</dbReference>
<dbReference type="STRING" id="688246.Premu_2130"/>
<dbReference type="eggNOG" id="COG1583">
    <property type="taxonomic scope" value="Bacteria"/>
</dbReference>
<dbReference type="GO" id="GO:0003723">
    <property type="term" value="F:RNA binding"/>
    <property type="evidence" value="ECO:0007669"/>
    <property type="project" value="UniProtKB-KW"/>
</dbReference>
<dbReference type="PANTHER" id="PTHR36984">
    <property type="entry name" value="CRISPR-ASSOCIATED ENDORIBONUCLEASE CAS6 1"/>
    <property type="match status" value="1"/>
</dbReference>
<protein>
    <submittedName>
        <fullName evidence="5">CRISPR-associated protein, Cas6 family</fullName>
    </submittedName>
</protein>
<dbReference type="EMBL" id="GL945017">
    <property type="protein sequence ID" value="EGN57521.1"/>
    <property type="molecule type" value="Genomic_DNA"/>
</dbReference>
<dbReference type="GO" id="GO:0051607">
    <property type="term" value="P:defense response to virus"/>
    <property type="evidence" value="ECO:0007669"/>
    <property type="project" value="UniProtKB-KW"/>
</dbReference>
<dbReference type="AlphaFoldDB" id="F8N7X5"/>
<evidence type="ECO:0000256" key="2">
    <source>
        <dbReference type="ARBA" id="ARBA00022884"/>
    </source>
</evidence>
<sequence>MRLHLNTTSNNTVVPFGYQQKLVGALHRWIGKENDIHDRISLYSFSWLQGAKVIKDGLTFPQGASFFISFYDDDYLRKIMKAILSDPAMFSGLTVKDITIEDTPYLQGRELFYCGSPILIKRKLNTGHVKQFTYEDAESNNWMEETLRTKMRNAGLPEDETLQIYFDTTYTKRKIKLVTYRGIGNKASLCPIIIHGKEETLHFAWNVGIGNSTGIGFGSIY</sequence>
<comment type="similarity">
    <text evidence="1">Belongs to the CRISPR-associated protein Cas6/Cse3/CasE family.</text>
</comment>
<dbReference type="HOGENOM" id="CLU_1249700_0_0_10"/>
<dbReference type="CDD" id="cd21140">
    <property type="entry name" value="Cas6_I-like"/>
    <property type="match status" value="1"/>
</dbReference>
<evidence type="ECO:0000313" key="6">
    <source>
        <dbReference type="Proteomes" id="UP000002772"/>
    </source>
</evidence>
<dbReference type="Gene3D" id="3.30.70.1900">
    <property type="match status" value="1"/>
</dbReference>
<dbReference type="InterPro" id="IPR049435">
    <property type="entry name" value="Cas_Cas6_C"/>
</dbReference>
<dbReference type="RefSeq" id="WP_007575141.1">
    <property type="nucleotide sequence ID" value="NZ_BPTS01000002.1"/>
</dbReference>
<name>F8N7X5_9BACT</name>
<dbReference type="Gene3D" id="3.30.70.1890">
    <property type="match status" value="1"/>
</dbReference>
<dbReference type="Proteomes" id="UP000002772">
    <property type="component" value="Unassembled WGS sequence"/>
</dbReference>
<dbReference type="PANTHER" id="PTHR36984:SF1">
    <property type="entry name" value="CRISPR-ASSOCIATED ENDORIBONUCLEASE CAS6 1"/>
    <property type="match status" value="1"/>
</dbReference>
<keyword evidence="3" id="KW-0051">Antiviral defense</keyword>
<dbReference type="Pfam" id="PF01881">
    <property type="entry name" value="Cas_Cas6_C"/>
    <property type="match status" value="1"/>
</dbReference>